<comment type="subcellular location">
    <subcellularLocation>
        <location evidence="1">Nucleus</location>
    </subcellularLocation>
</comment>
<dbReference type="PANTHER" id="PTHR19879">
    <property type="entry name" value="TRANSCRIPTION INITIATION FACTOR TFIID"/>
    <property type="match status" value="1"/>
</dbReference>
<evidence type="ECO:0000256" key="1">
    <source>
        <dbReference type="ARBA" id="ARBA00004123"/>
    </source>
</evidence>
<feature type="repeat" description="WD" evidence="8">
    <location>
        <begin position="481"/>
        <end position="522"/>
    </location>
</feature>
<dbReference type="InterPro" id="IPR019775">
    <property type="entry name" value="WD40_repeat_CS"/>
</dbReference>
<dbReference type="Proteomes" id="UP001244341">
    <property type="component" value="Chromosome 7b"/>
</dbReference>
<comment type="similarity">
    <text evidence="2">Belongs to the WD repeat TAF5 family.</text>
</comment>
<dbReference type="PRINTS" id="PR00320">
    <property type="entry name" value="GPROTEINBRPT"/>
</dbReference>
<feature type="domain" description="TFIID subunit TAF5 NTD2" evidence="10">
    <location>
        <begin position="67"/>
        <end position="202"/>
    </location>
</feature>
<dbReference type="CDD" id="cd08044">
    <property type="entry name" value="TAF5_NTD2"/>
    <property type="match status" value="1"/>
</dbReference>
<feature type="repeat" description="WD" evidence="8">
    <location>
        <begin position="523"/>
        <end position="564"/>
    </location>
</feature>
<evidence type="ECO:0000256" key="7">
    <source>
        <dbReference type="ARBA" id="ARBA00023242"/>
    </source>
</evidence>
<dbReference type="Pfam" id="PF00400">
    <property type="entry name" value="WD40"/>
    <property type="match status" value="6"/>
</dbReference>
<dbReference type="PROSITE" id="PS00678">
    <property type="entry name" value="WD_REPEATS_1"/>
    <property type="match status" value="1"/>
</dbReference>
<dbReference type="Pfam" id="PF04494">
    <property type="entry name" value="TFIID_NTD2"/>
    <property type="match status" value="1"/>
</dbReference>
<evidence type="ECO:0000256" key="9">
    <source>
        <dbReference type="SAM" id="MobiDB-lite"/>
    </source>
</evidence>
<organism evidence="11 12">
    <name type="scientific">Tetradesmus obliquus</name>
    <name type="common">Green alga</name>
    <name type="synonym">Acutodesmus obliquus</name>
    <dbReference type="NCBI Taxonomy" id="3088"/>
    <lineage>
        <taxon>Eukaryota</taxon>
        <taxon>Viridiplantae</taxon>
        <taxon>Chlorophyta</taxon>
        <taxon>core chlorophytes</taxon>
        <taxon>Chlorophyceae</taxon>
        <taxon>CS clade</taxon>
        <taxon>Sphaeropleales</taxon>
        <taxon>Scenedesmaceae</taxon>
        <taxon>Tetradesmus</taxon>
    </lineage>
</organism>
<evidence type="ECO:0000256" key="2">
    <source>
        <dbReference type="ARBA" id="ARBA00009435"/>
    </source>
</evidence>
<dbReference type="EMBL" id="CP126214">
    <property type="protein sequence ID" value="WIA16739.1"/>
    <property type="molecule type" value="Genomic_DNA"/>
</dbReference>
<feature type="region of interest" description="Disordered" evidence="9">
    <location>
        <begin position="744"/>
        <end position="764"/>
    </location>
</feature>
<evidence type="ECO:0000256" key="4">
    <source>
        <dbReference type="ARBA" id="ARBA00022737"/>
    </source>
</evidence>
<reference evidence="11 12" key="1">
    <citation type="submission" date="2023-05" db="EMBL/GenBank/DDBJ databases">
        <title>A 100% complete, gapless, phased diploid assembly of the Scenedesmus obliquus UTEX 3031 genome.</title>
        <authorList>
            <person name="Biondi T.C."/>
            <person name="Hanschen E.R."/>
            <person name="Kwon T."/>
            <person name="Eng W."/>
            <person name="Kruse C.P.S."/>
            <person name="Koehler S.I."/>
            <person name="Kunde Y."/>
            <person name="Gleasner C.D."/>
            <person name="You Mak K.T."/>
            <person name="Polle J."/>
            <person name="Hovde B.T."/>
            <person name="Starkenburg S.R."/>
        </authorList>
    </citation>
    <scope>NUCLEOTIDE SEQUENCE [LARGE SCALE GENOMIC DNA]</scope>
    <source>
        <strain evidence="11 12">DOE0152z</strain>
    </source>
</reference>
<feature type="repeat" description="WD" evidence="8">
    <location>
        <begin position="565"/>
        <end position="606"/>
    </location>
</feature>
<name>A0ABY8U5R8_TETOB</name>
<feature type="compositionally biased region" description="Low complexity" evidence="9">
    <location>
        <begin position="755"/>
        <end position="764"/>
    </location>
</feature>
<dbReference type="InterPro" id="IPR001680">
    <property type="entry name" value="WD40_rpt"/>
</dbReference>
<dbReference type="SUPFAM" id="SSF50978">
    <property type="entry name" value="WD40 repeat-like"/>
    <property type="match status" value="1"/>
</dbReference>
<feature type="repeat" description="WD" evidence="8">
    <location>
        <begin position="649"/>
        <end position="683"/>
    </location>
</feature>
<dbReference type="SMART" id="SM00320">
    <property type="entry name" value="WD40"/>
    <property type="match status" value="6"/>
</dbReference>
<dbReference type="InterPro" id="IPR015943">
    <property type="entry name" value="WD40/YVTN_repeat-like_dom_sf"/>
</dbReference>
<evidence type="ECO:0000256" key="5">
    <source>
        <dbReference type="ARBA" id="ARBA00023015"/>
    </source>
</evidence>
<dbReference type="InterPro" id="IPR006594">
    <property type="entry name" value="LisH"/>
</dbReference>
<proteinExistence type="inferred from homology"/>
<evidence type="ECO:0000259" key="10">
    <source>
        <dbReference type="Pfam" id="PF04494"/>
    </source>
</evidence>
<dbReference type="Gene3D" id="1.25.40.500">
    <property type="entry name" value="TFIID subunit TAF5, NTD2 domain"/>
    <property type="match status" value="1"/>
</dbReference>
<keyword evidence="5" id="KW-0805">Transcription regulation</keyword>
<keyword evidence="12" id="KW-1185">Reference proteome</keyword>
<accession>A0ABY8U5R8</accession>
<keyword evidence="4" id="KW-0677">Repeat</keyword>
<dbReference type="InterPro" id="IPR007582">
    <property type="entry name" value="TFIID_NTD2"/>
</dbReference>
<dbReference type="CDD" id="cd00200">
    <property type="entry name" value="WD40"/>
    <property type="match status" value="1"/>
</dbReference>
<dbReference type="PROSITE" id="PS50082">
    <property type="entry name" value="WD_REPEATS_2"/>
    <property type="match status" value="5"/>
</dbReference>
<dbReference type="PROSITE" id="PS50896">
    <property type="entry name" value="LISH"/>
    <property type="match status" value="1"/>
</dbReference>
<evidence type="ECO:0000256" key="3">
    <source>
        <dbReference type="ARBA" id="ARBA00022574"/>
    </source>
</evidence>
<evidence type="ECO:0000313" key="12">
    <source>
        <dbReference type="Proteomes" id="UP001244341"/>
    </source>
</evidence>
<keyword evidence="3 8" id="KW-0853">WD repeat</keyword>
<dbReference type="Gene3D" id="2.130.10.10">
    <property type="entry name" value="YVTN repeat-like/Quinoprotein amine dehydrogenase"/>
    <property type="match status" value="2"/>
</dbReference>
<dbReference type="PROSITE" id="PS50294">
    <property type="entry name" value="WD_REPEATS_REGION"/>
    <property type="match status" value="3"/>
</dbReference>
<feature type="repeat" description="WD" evidence="8">
    <location>
        <begin position="607"/>
        <end position="648"/>
    </location>
</feature>
<dbReference type="PANTHER" id="PTHR19879:SF1">
    <property type="entry name" value="CANNONBALL-RELATED"/>
    <property type="match status" value="1"/>
</dbReference>
<dbReference type="SUPFAM" id="SSF160897">
    <property type="entry name" value="Taf5 N-terminal domain-like"/>
    <property type="match status" value="1"/>
</dbReference>
<keyword evidence="6" id="KW-0804">Transcription</keyword>
<keyword evidence="7" id="KW-0539">Nucleus</keyword>
<evidence type="ECO:0000256" key="6">
    <source>
        <dbReference type="ARBA" id="ARBA00023163"/>
    </source>
</evidence>
<evidence type="ECO:0000313" key="11">
    <source>
        <dbReference type="EMBL" id="WIA16739.1"/>
    </source>
</evidence>
<dbReference type="SMART" id="SM00667">
    <property type="entry name" value="LisH"/>
    <property type="match status" value="1"/>
</dbReference>
<gene>
    <name evidence="11" type="ORF">OEZ85_013393</name>
</gene>
<sequence length="819" mass="86498">MKEKDIDFLILQYLKKKGYSHAEQVFRVQSNLDQAVAEELTGKQGQSHSLDTDAGLQDLLFCVAAEANPQAYVDSFDQLAAWADSSLDLYRMELQRVLYPVFVHVYLQLVQYGASHVAADLLKQYRRRLVEVGGRQSSIRAQELNELQAVAVAQHLDAHPFAKAARSSRSTLLLSAYSFELLMHYLQGRKQWLLLSILNSHVRFELHEGLPLLDAAAAGDDEGAGLLQGQAGHDVGAINTTPLDLGLLRDGTEDAYATQKLQEEEERLAKQTAGASAAAAAAAAEDGFTEAFGNDMLEDGAPLSAAAQQASAAAKRLKAVRDKALAAAKAKQKEILESRRMPMIPLLPAHEKLKKSQRDDLEARVQLHPPDNLPSAAFFSILNSQQTLTSMTVSPDTKLVAAGFSDSSLRLYHLALLGKQRGKLGERAEKRAAGLLPQAGAKRARGAAHRGEAGDGMDVDAEEEELLEELEDLSNQQTMCLVGHSGTVNALSFSVDQQLLFSASSDSTVRLWSTELRKGLAAYRGHVYPVWDVAACPHGSYLVSGGSDRTARLWSTEHARPLRIYAGHQSDVDSVAWHPNSQYIATGSSDRTVRLWDVGTGACVRLMSAQSACPTCLAFSPDGRQLAAGTEDGSVSVYDLGSARRMALLEGHTGPVWSAAYSRGSGSLLATGGADRTLRLFSMPACDNILDAINQELAAAAAGDPAGADAAAGGGASGAGRASGTGIAAGAAAAGTRGAAQHAGAGTAGVGAAGGSAAAGSHHAGGAVPQYQPYQLLRTFTTQATPVIHVGFSPRNLLLAGGPWSLQPPSRQARPGGGQ</sequence>
<protein>
    <recommendedName>
        <fullName evidence="10">TFIID subunit TAF5 NTD2 domain-containing protein</fullName>
    </recommendedName>
</protein>
<dbReference type="InterPro" id="IPR036322">
    <property type="entry name" value="WD40_repeat_dom_sf"/>
</dbReference>
<evidence type="ECO:0000256" key="8">
    <source>
        <dbReference type="PROSITE-ProRule" id="PRU00221"/>
    </source>
</evidence>
<dbReference type="InterPro" id="IPR020472">
    <property type="entry name" value="WD40_PAC1"/>
</dbReference>
<dbReference type="InterPro" id="IPR037264">
    <property type="entry name" value="TFIID_NTD2_sf"/>
</dbReference>